<dbReference type="InterPro" id="IPR025166">
    <property type="entry name" value="Integrase_DNA_bind_dom"/>
</dbReference>
<evidence type="ECO:0000313" key="7">
    <source>
        <dbReference type="Proteomes" id="UP000000245"/>
    </source>
</evidence>
<keyword evidence="3 4" id="KW-0238">DNA-binding</keyword>
<accession>A5G0X3</accession>
<dbReference type="SUPFAM" id="SSF56349">
    <property type="entry name" value="DNA breaking-rejoining enzymes"/>
    <property type="match status" value="1"/>
</dbReference>
<dbReference type="GO" id="GO:0003677">
    <property type="term" value="F:DNA binding"/>
    <property type="evidence" value="ECO:0007669"/>
    <property type="project" value="UniProtKB-UniRule"/>
</dbReference>
<dbReference type="InterPro" id="IPR053876">
    <property type="entry name" value="Phage_int_M"/>
</dbReference>
<evidence type="ECO:0000256" key="2">
    <source>
        <dbReference type="ARBA" id="ARBA00022908"/>
    </source>
</evidence>
<dbReference type="PANTHER" id="PTHR30629:SF2">
    <property type="entry name" value="PROPHAGE INTEGRASE INTS-RELATED"/>
    <property type="match status" value="1"/>
</dbReference>
<dbReference type="PANTHER" id="PTHR30629">
    <property type="entry name" value="PROPHAGE INTEGRASE"/>
    <property type="match status" value="1"/>
</dbReference>
<dbReference type="HOGENOM" id="CLU_027562_0_0_5"/>
<evidence type="ECO:0000256" key="1">
    <source>
        <dbReference type="ARBA" id="ARBA00008857"/>
    </source>
</evidence>
<dbReference type="InterPro" id="IPR038488">
    <property type="entry name" value="Integrase_DNA-bd_sf"/>
</dbReference>
<name>A5G0X3_ACICJ</name>
<dbReference type="eggNOG" id="COG0582">
    <property type="taxonomic scope" value="Bacteria"/>
</dbReference>
<reference evidence="6 7" key="1">
    <citation type="submission" date="2007-05" db="EMBL/GenBank/DDBJ databases">
        <title>Complete sequence of chromosome of Acidiphilium cryptum JF-5.</title>
        <authorList>
            <consortium name="US DOE Joint Genome Institute"/>
            <person name="Copeland A."/>
            <person name="Lucas S."/>
            <person name="Lapidus A."/>
            <person name="Barry K."/>
            <person name="Detter J.C."/>
            <person name="Glavina del Rio T."/>
            <person name="Hammon N."/>
            <person name="Israni S."/>
            <person name="Dalin E."/>
            <person name="Tice H."/>
            <person name="Pitluck S."/>
            <person name="Sims D."/>
            <person name="Brettin T."/>
            <person name="Bruce D."/>
            <person name="Han C."/>
            <person name="Schmutz J."/>
            <person name="Larimer F."/>
            <person name="Land M."/>
            <person name="Hauser L."/>
            <person name="Kyrpides N."/>
            <person name="Kim E."/>
            <person name="Magnuson T."/>
            <person name="Richardson P."/>
        </authorList>
    </citation>
    <scope>NUCLEOTIDE SEQUENCE [LARGE SCALE GENOMIC DNA]</scope>
    <source>
        <strain evidence="6 7">JF-5</strain>
    </source>
</reference>
<dbReference type="RefSeq" id="WP_012039958.1">
    <property type="nucleotide sequence ID" value="NC_009484.1"/>
</dbReference>
<keyword evidence="2" id="KW-0229">DNA integration</keyword>
<dbReference type="Gene3D" id="3.30.160.390">
    <property type="entry name" value="Integrase, DNA-binding domain"/>
    <property type="match status" value="1"/>
</dbReference>
<dbReference type="InterPro" id="IPR011010">
    <property type="entry name" value="DNA_brk_join_enz"/>
</dbReference>
<dbReference type="Pfam" id="PF22022">
    <property type="entry name" value="Phage_int_M"/>
    <property type="match status" value="1"/>
</dbReference>
<evidence type="ECO:0000256" key="4">
    <source>
        <dbReference type="PROSITE-ProRule" id="PRU01248"/>
    </source>
</evidence>
<comment type="similarity">
    <text evidence="1">Belongs to the 'phage' integrase family.</text>
</comment>
<dbReference type="InterPro" id="IPR010998">
    <property type="entry name" value="Integrase_recombinase_N"/>
</dbReference>
<dbReference type="KEGG" id="acr:Acry_2310"/>
<sequence length="268" mass="29978">MLTDIAIRKAQIRDKPYKMFDSYGLYLLVTPAGGKLWRFRYKIGGKDKLLSIGPYSEVMLSAARDARDEARAGLRAGRDPSLVRKQLRAQAANDDRKFEKVACDWHTLNKSRWTERHTADVMISLEQMVFPLLGNVDVAVITPPMVLDVIRRIEARPALETARRVRQRMSAIFLFAMGLGLATTDPAAVIQKAMAPMTKGRQPAVVTLEEAREALAACEAIPAHPVTRLAMRFLALTHVRPGEVHGTRWTEFEGLEGDEPLWLIPAHG</sequence>
<protein>
    <recommendedName>
        <fullName evidence="5">Core-binding (CB) domain-containing protein</fullName>
    </recommendedName>
</protein>
<evidence type="ECO:0000256" key="3">
    <source>
        <dbReference type="ARBA" id="ARBA00023125"/>
    </source>
</evidence>
<dbReference type="PROSITE" id="PS51900">
    <property type="entry name" value="CB"/>
    <property type="match status" value="1"/>
</dbReference>
<dbReference type="Gene3D" id="1.10.150.130">
    <property type="match status" value="1"/>
</dbReference>
<keyword evidence="7" id="KW-1185">Reference proteome</keyword>
<proteinExistence type="inferred from homology"/>
<dbReference type="Proteomes" id="UP000000245">
    <property type="component" value="Chromosome"/>
</dbReference>
<dbReference type="InterPro" id="IPR050808">
    <property type="entry name" value="Phage_Integrase"/>
</dbReference>
<dbReference type="InterPro" id="IPR044068">
    <property type="entry name" value="CB"/>
</dbReference>
<dbReference type="EMBL" id="CP000697">
    <property type="protein sequence ID" value="ABQ31505.1"/>
    <property type="molecule type" value="Genomic_DNA"/>
</dbReference>
<organism evidence="6 7">
    <name type="scientific">Acidiphilium cryptum (strain JF-5)</name>
    <dbReference type="NCBI Taxonomy" id="349163"/>
    <lineage>
        <taxon>Bacteria</taxon>
        <taxon>Pseudomonadati</taxon>
        <taxon>Pseudomonadota</taxon>
        <taxon>Alphaproteobacteria</taxon>
        <taxon>Acetobacterales</taxon>
        <taxon>Acidocellaceae</taxon>
        <taxon>Acidiphilium</taxon>
    </lineage>
</organism>
<dbReference type="AlphaFoldDB" id="A5G0X3"/>
<evidence type="ECO:0000313" key="6">
    <source>
        <dbReference type="EMBL" id="ABQ31505.1"/>
    </source>
</evidence>
<gene>
    <name evidence="6" type="ordered locus">Acry_2310</name>
</gene>
<evidence type="ECO:0000259" key="5">
    <source>
        <dbReference type="PROSITE" id="PS51900"/>
    </source>
</evidence>
<dbReference type="Pfam" id="PF13356">
    <property type="entry name" value="Arm-DNA-bind_3"/>
    <property type="match status" value="1"/>
</dbReference>
<feature type="domain" description="Core-binding (CB)" evidence="5">
    <location>
        <begin position="96"/>
        <end position="177"/>
    </location>
</feature>
<dbReference type="GO" id="GO:0015074">
    <property type="term" value="P:DNA integration"/>
    <property type="evidence" value="ECO:0007669"/>
    <property type="project" value="UniProtKB-KW"/>
</dbReference>